<feature type="domain" description="DUF218" evidence="9">
    <location>
        <begin position="70"/>
        <end position="177"/>
    </location>
</feature>
<dbReference type="CDD" id="cd06259">
    <property type="entry name" value="YdcF-like"/>
    <property type="match status" value="1"/>
</dbReference>
<evidence type="ECO:0000256" key="7">
    <source>
        <dbReference type="ARBA" id="ARBA00037355"/>
    </source>
</evidence>
<dbReference type="EMBL" id="JBHRYR010000002">
    <property type="protein sequence ID" value="MFC3852566.1"/>
    <property type="molecule type" value="Genomic_DNA"/>
</dbReference>
<dbReference type="Proteomes" id="UP001595617">
    <property type="component" value="Unassembled WGS sequence"/>
</dbReference>
<proteinExistence type="predicted"/>
<organism evidence="10 11">
    <name type="scientific">Saccharospirillum mangrovi</name>
    <dbReference type="NCBI Taxonomy" id="2161747"/>
    <lineage>
        <taxon>Bacteria</taxon>
        <taxon>Pseudomonadati</taxon>
        <taxon>Pseudomonadota</taxon>
        <taxon>Gammaproteobacteria</taxon>
        <taxon>Oceanospirillales</taxon>
        <taxon>Saccharospirillaceae</taxon>
        <taxon>Saccharospirillum</taxon>
    </lineage>
</organism>
<evidence type="ECO:0000256" key="1">
    <source>
        <dbReference type="ARBA" id="ARBA00004377"/>
    </source>
</evidence>
<keyword evidence="2" id="KW-1003">Cell membrane</keyword>
<dbReference type="Pfam" id="PF02698">
    <property type="entry name" value="DUF218"/>
    <property type="match status" value="1"/>
</dbReference>
<dbReference type="InterPro" id="IPR003848">
    <property type="entry name" value="DUF218"/>
</dbReference>
<sequence length="215" mass="24538">MTPRPTRLLTPKFKLLLLGMSGALLALVLFVWVADQWFRWQTREHVFTQKEDLTPTQFGLLLGTAKYHASGTLNPFYQARVRAAAQLYHDGYLQIILASGDHSTPYYNEPGMMRDDLLDLGVPDESILLDGGGTRTLASVRRLKSEFDQDRVIIISQQFHIERALYQAHAAGIMAQGFVADDAPRNWHVRVRVREVFARLNALYEIHIQRAHLNL</sequence>
<comment type="function">
    <text evidence="7">Participates in the barrier function of the cell envelope.</text>
</comment>
<dbReference type="RefSeq" id="WP_380694821.1">
    <property type="nucleotide sequence ID" value="NZ_JBHRYR010000002.1"/>
</dbReference>
<evidence type="ECO:0000256" key="3">
    <source>
        <dbReference type="ARBA" id="ARBA00022519"/>
    </source>
</evidence>
<dbReference type="PANTHER" id="PTHR30336:SF0">
    <property type="entry name" value="PROTEIN SANA"/>
    <property type="match status" value="1"/>
</dbReference>
<evidence type="ECO:0000259" key="9">
    <source>
        <dbReference type="Pfam" id="PF02698"/>
    </source>
</evidence>
<keyword evidence="3" id="KW-0997">Cell inner membrane</keyword>
<keyword evidence="5 8" id="KW-1133">Transmembrane helix</keyword>
<protein>
    <submittedName>
        <fullName evidence="10">Vancomycin high temperature exclusion protein</fullName>
    </submittedName>
</protein>
<accession>A0ABV7ZWI8</accession>
<name>A0ABV7ZWI8_9GAMM</name>
<gene>
    <name evidence="10" type="ORF">ACFOOG_06945</name>
</gene>
<evidence type="ECO:0000256" key="6">
    <source>
        <dbReference type="ARBA" id="ARBA00023136"/>
    </source>
</evidence>
<dbReference type="InterPro" id="IPR051599">
    <property type="entry name" value="Cell_Envelope_Assoc"/>
</dbReference>
<feature type="transmembrane region" description="Helical" evidence="8">
    <location>
        <begin position="15"/>
        <end position="34"/>
    </location>
</feature>
<evidence type="ECO:0000313" key="10">
    <source>
        <dbReference type="EMBL" id="MFC3852566.1"/>
    </source>
</evidence>
<dbReference type="PANTHER" id="PTHR30336">
    <property type="entry name" value="INNER MEMBRANE PROTEIN, PROBABLE PERMEASE"/>
    <property type="match status" value="1"/>
</dbReference>
<evidence type="ECO:0000256" key="8">
    <source>
        <dbReference type="SAM" id="Phobius"/>
    </source>
</evidence>
<evidence type="ECO:0000313" key="11">
    <source>
        <dbReference type="Proteomes" id="UP001595617"/>
    </source>
</evidence>
<evidence type="ECO:0000256" key="4">
    <source>
        <dbReference type="ARBA" id="ARBA00022692"/>
    </source>
</evidence>
<evidence type="ECO:0000256" key="5">
    <source>
        <dbReference type="ARBA" id="ARBA00022989"/>
    </source>
</evidence>
<evidence type="ECO:0000256" key="2">
    <source>
        <dbReference type="ARBA" id="ARBA00022475"/>
    </source>
</evidence>
<keyword evidence="6 8" id="KW-0472">Membrane</keyword>
<comment type="subcellular location">
    <subcellularLocation>
        <location evidence="1">Cell inner membrane</location>
        <topology evidence="1">Single-pass membrane protein</topology>
    </subcellularLocation>
</comment>
<comment type="caution">
    <text evidence="10">The sequence shown here is derived from an EMBL/GenBank/DDBJ whole genome shotgun (WGS) entry which is preliminary data.</text>
</comment>
<reference evidence="11" key="1">
    <citation type="journal article" date="2019" name="Int. J. Syst. Evol. Microbiol.">
        <title>The Global Catalogue of Microorganisms (GCM) 10K type strain sequencing project: providing services to taxonomists for standard genome sequencing and annotation.</title>
        <authorList>
            <consortium name="The Broad Institute Genomics Platform"/>
            <consortium name="The Broad Institute Genome Sequencing Center for Infectious Disease"/>
            <person name="Wu L."/>
            <person name="Ma J."/>
        </authorList>
    </citation>
    <scope>NUCLEOTIDE SEQUENCE [LARGE SCALE GENOMIC DNA]</scope>
    <source>
        <strain evidence="11">IBRC 10765</strain>
    </source>
</reference>
<keyword evidence="4 8" id="KW-0812">Transmembrane</keyword>
<keyword evidence="11" id="KW-1185">Reference proteome</keyword>